<dbReference type="KEGG" id="ccos:Pan44_02330"/>
<reference evidence="4 5" key="1">
    <citation type="submission" date="2019-02" db="EMBL/GenBank/DDBJ databases">
        <title>Deep-cultivation of Planctomycetes and their phenomic and genomic characterization uncovers novel biology.</title>
        <authorList>
            <person name="Wiegand S."/>
            <person name="Jogler M."/>
            <person name="Boedeker C."/>
            <person name="Pinto D."/>
            <person name="Vollmers J."/>
            <person name="Rivas-Marin E."/>
            <person name="Kohn T."/>
            <person name="Peeters S.H."/>
            <person name="Heuer A."/>
            <person name="Rast P."/>
            <person name="Oberbeckmann S."/>
            <person name="Bunk B."/>
            <person name="Jeske O."/>
            <person name="Meyerdierks A."/>
            <person name="Storesund J.E."/>
            <person name="Kallscheuer N."/>
            <person name="Luecker S."/>
            <person name="Lage O.M."/>
            <person name="Pohl T."/>
            <person name="Merkel B.J."/>
            <person name="Hornburger P."/>
            <person name="Mueller R.-W."/>
            <person name="Bruemmer F."/>
            <person name="Labrenz M."/>
            <person name="Spormann A.M."/>
            <person name="Op den Camp H."/>
            <person name="Overmann J."/>
            <person name="Amann R."/>
            <person name="Jetten M.S.M."/>
            <person name="Mascher T."/>
            <person name="Medema M.H."/>
            <person name="Devos D.P."/>
            <person name="Kaster A.-K."/>
            <person name="Ovreas L."/>
            <person name="Rohde M."/>
            <person name="Galperin M.Y."/>
            <person name="Jogler C."/>
        </authorList>
    </citation>
    <scope>NUCLEOTIDE SEQUENCE [LARGE SCALE GENOMIC DNA]</scope>
    <source>
        <strain evidence="4 5">Pan44</strain>
    </source>
</reference>
<feature type="domain" description="PRC-barrel" evidence="3">
    <location>
        <begin position="69"/>
        <end position="124"/>
    </location>
</feature>
<evidence type="ECO:0000256" key="1">
    <source>
        <dbReference type="SAM" id="MobiDB-lite"/>
    </source>
</evidence>
<dbReference type="Gene3D" id="2.30.30.240">
    <property type="entry name" value="PRC-barrel domain"/>
    <property type="match status" value="1"/>
</dbReference>
<feature type="signal peptide" evidence="2">
    <location>
        <begin position="1"/>
        <end position="22"/>
    </location>
</feature>
<organism evidence="4 5">
    <name type="scientific">Caulifigura coniformis</name>
    <dbReference type="NCBI Taxonomy" id="2527983"/>
    <lineage>
        <taxon>Bacteria</taxon>
        <taxon>Pseudomonadati</taxon>
        <taxon>Planctomycetota</taxon>
        <taxon>Planctomycetia</taxon>
        <taxon>Planctomycetales</taxon>
        <taxon>Planctomycetaceae</taxon>
        <taxon>Caulifigura</taxon>
    </lineage>
</organism>
<name>A0A517S7X6_9PLAN</name>
<dbReference type="RefSeq" id="WP_145026452.1">
    <property type="nucleotide sequence ID" value="NZ_CP036271.1"/>
</dbReference>
<sequence length="234" mass="26815" precursor="true">MLRFLRSAAGVAVALSASAALAQEARTQIQVRQQPEVQTQPRVQQREVQKVPQQTPVADSQQQDDGRSVRATALIGMDLVLEDGNSLGRINDLIIDNQNGQVAYVIVETDQDYRPVPWKAMVMQNGEQQSDNYFVIGMNRDKFMQGPAIQRTEYQTYSAPAQWHTHWQTFQPQVTRFYANVHTRVPADFRRNVNAVNRDINRDLNQADRKLDQGLRKADREIDRAERKADRKID</sequence>
<evidence type="ECO:0000313" key="5">
    <source>
        <dbReference type="Proteomes" id="UP000315700"/>
    </source>
</evidence>
<keyword evidence="2" id="KW-0732">Signal</keyword>
<dbReference type="InterPro" id="IPR011033">
    <property type="entry name" value="PRC_barrel-like_sf"/>
</dbReference>
<evidence type="ECO:0000259" key="3">
    <source>
        <dbReference type="Pfam" id="PF05239"/>
    </source>
</evidence>
<dbReference type="InterPro" id="IPR027275">
    <property type="entry name" value="PRC-brl_dom"/>
</dbReference>
<feature type="chain" id="PRO_5022223219" evidence="2">
    <location>
        <begin position="23"/>
        <end position="234"/>
    </location>
</feature>
<dbReference type="Proteomes" id="UP000315700">
    <property type="component" value="Chromosome"/>
</dbReference>
<dbReference type="InParanoid" id="A0A517S7X6"/>
<keyword evidence="5" id="KW-1185">Reference proteome</keyword>
<dbReference type="EMBL" id="CP036271">
    <property type="protein sequence ID" value="QDT52224.1"/>
    <property type="molecule type" value="Genomic_DNA"/>
</dbReference>
<proteinExistence type="predicted"/>
<dbReference type="Pfam" id="PF05239">
    <property type="entry name" value="PRC"/>
    <property type="match status" value="1"/>
</dbReference>
<dbReference type="SUPFAM" id="SSF50346">
    <property type="entry name" value="PRC-barrel domain"/>
    <property type="match status" value="1"/>
</dbReference>
<gene>
    <name evidence="4" type="ORF">Pan44_02330</name>
</gene>
<dbReference type="AlphaFoldDB" id="A0A517S7X6"/>
<feature type="region of interest" description="Disordered" evidence="1">
    <location>
        <begin position="32"/>
        <end position="67"/>
    </location>
</feature>
<accession>A0A517S7X6</accession>
<feature type="compositionally biased region" description="Polar residues" evidence="1">
    <location>
        <begin position="32"/>
        <end position="43"/>
    </location>
</feature>
<feature type="compositionally biased region" description="Polar residues" evidence="1">
    <location>
        <begin position="51"/>
        <end position="63"/>
    </location>
</feature>
<evidence type="ECO:0000313" key="4">
    <source>
        <dbReference type="EMBL" id="QDT52224.1"/>
    </source>
</evidence>
<protein>
    <submittedName>
        <fullName evidence="4">PRC-barrel domain protein</fullName>
    </submittedName>
</protein>
<feature type="region of interest" description="Disordered" evidence="1">
    <location>
        <begin position="211"/>
        <end position="234"/>
    </location>
</feature>
<evidence type="ECO:0000256" key="2">
    <source>
        <dbReference type="SAM" id="SignalP"/>
    </source>
</evidence>
<dbReference type="OrthoDB" id="286778at2"/>